<reference evidence="2 3" key="1">
    <citation type="submission" date="2020-04" db="EMBL/GenBank/DDBJ databases">
        <authorList>
            <person name="Hitch T.C.A."/>
            <person name="Wylensek D."/>
            <person name="Clavel T."/>
        </authorList>
    </citation>
    <scope>NUCLEOTIDE SEQUENCE [LARGE SCALE GENOMIC DNA]</scope>
    <source>
        <strain evidence="2 3">Med78_4-601-WT-2</strain>
    </source>
</reference>
<feature type="transmembrane region" description="Helical" evidence="1">
    <location>
        <begin position="30"/>
        <end position="48"/>
    </location>
</feature>
<dbReference type="AlphaFoldDB" id="A0AA44DN71"/>
<accession>A0AA44DN71</accession>
<evidence type="ECO:0000313" key="2">
    <source>
        <dbReference type="EMBL" id="NME10740.1"/>
    </source>
</evidence>
<gene>
    <name evidence="2" type="ORF">HF875_14520</name>
</gene>
<protein>
    <submittedName>
        <fullName evidence="2">Uncharacterized protein</fullName>
    </submittedName>
</protein>
<comment type="caution">
    <text evidence="2">The sequence shown here is derived from an EMBL/GenBank/DDBJ whole genome shotgun (WGS) entry which is preliminary data.</text>
</comment>
<dbReference type="EMBL" id="JABAFD010000011">
    <property type="protein sequence ID" value="NME10740.1"/>
    <property type="molecule type" value="Genomic_DNA"/>
</dbReference>
<keyword evidence="1" id="KW-1133">Transmembrane helix</keyword>
<organism evidence="2 3">
    <name type="scientific">Paraclostridium bifermentans</name>
    <name type="common">Clostridium bifermentans</name>
    <dbReference type="NCBI Taxonomy" id="1490"/>
    <lineage>
        <taxon>Bacteria</taxon>
        <taxon>Bacillati</taxon>
        <taxon>Bacillota</taxon>
        <taxon>Clostridia</taxon>
        <taxon>Peptostreptococcales</taxon>
        <taxon>Peptostreptococcaceae</taxon>
        <taxon>Paraclostridium</taxon>
    </lineage>
</organism>
<proteinExistence type="predicted"/>
<dbReference type="RefSeq" id="WP_168932635.1">
    <property type="nucleotide sequence ID" value="NZ_JABAFD010000011.1"/>
</dbReference>
<name>A0AA44DN71_PARBF</name>
<dbReference type="Proteomes" id="UP000573963">
    <property type="component" value="Unassembled WGS sequence"/>
</dbReference>
<sequence>MVKQVFTKGVMGMEDKNKIEKITSIRWKTFNLFGWLFGAAAMALHMSVSDKVPGWLLTSLGIVILLLVIQSLYIVYCKKAISHK</sequence>
<feature type="transmembrane region" description="Helical" evidence="1">
    <location>
        <begin position="54"/>
        <end position="76"/>
    </location>
</feature>
<keyword evidence="1" id="KW-0472">Membrane</keyword>
<evidence type="ECO:0000256" key="1">
    <source>
        <dbReference type="SAM" id="Phobius"/>
    </source>
</evidence>
<evidence type="ECO:0000313" key="3">
    <source>
        <dbReference type="Proteomes" id="UP000573963"/>
    </source>
</evidence>
<keyword evidence="1" id="KW-0812">Transmembrane</keyword>